<dbReference type="InterPro" id="IPR050346">
    <property type="entry name" value="FMO-like"/>
</dbReference>
<accession>A0A2P4ZL44</accession>
<gene>
    <name evidence="6" type="ORF">TGAM01_v206090</name>
</gene>
<proteinExistence type="inferred from homology"/>
<keyword evidence="5" id="KW-0560">Oxidoreductase</keyword>
<dbReference type="STRING" id="398673.A0A2P4ZL44"/>
<dbReference type="EMBL" id="JPDN02000020">
    <property type="protein sequence ID" value="PON25009.1"/>
    <property type="molecule type" value="Genomic_DNA"/>
</dbReference>
<comment type="caution">
    <text evidence="6">The sequence shown here is derived from an EMBL/GenBank/DDBJ whole genome shotgun (WGS) entry which is preliminary data.</text>
</comment>
<dbReference type="Pfam" id="PF00743">
    <property type="entry name" value="FMO-like"/>
    <property type="match status" value="1"/>
</dbReference>
<dbReference type="GO" id="GO:0050660">
    <property type="term" value="F:flavin adenine dinucleotide binding"/>
    <property type="evidence" value="ECO:0007669"/>
    <property type="project" value="InterPro"/>
</dbReference>
<dbReference type="Gene3D" id="3.50.50.60">
    <property type="entry name" value="FAD/NAD(P)-binding domain"/>
    <property type="match status" value="1"/>
</dbReference>
<keyword evidence="7" id="KW-1185">Reference proteome</keyword>
<name>A0A2P4ZL44_9HYPO</name>
<protein>
    <recommendedName>
        <fullName evidence="8">Dimethylaniline monooxygenase 2</fullName>
    </recommendedName>
</protein>
<dbReference type="GeneID" id="29982743"/>
<dbReference type="InterPro" id="IPR000960">
    <property type="entry name" value="Flavin_mOase"/>
</dbReference>
<dbReference type="Proteomes" id="UP000054821">
    <property type="component" value="Unassembled WGS sequence"/>
</dbReference>
<dbReference type="SUPFAM" id="SSF51905">
    <property type="entry name" value="FAD/NAD(P)-binding domain"/>
    <property type="match status" value="2"/>
</dbReference>
<dbReference type="RefSeq" id="XP_018664167.1">
    <property type="nucleotide sequence ID" value="XM_018802660.2"/>
</dbReference>
<evidence type="ECO:0008006" key="8">
    <source>
        <dbReference type="Google" id="ProtNLM"/>
    </source>
</evidence>
<comment type="similarity">
    <text evidence="1">Belongs to the FMO family.</text>
</comment>
<dbReference type="GO" id="GO:0004499">
    <property type="term" value="F:N,N-dimethylaniline monooxygenase activity"/>
    <property type="evidence" value="ECO:0007669"/>
    <property type="project" value="InterPro"/>
</dbReference>
<evidence type="ECO:0000256" key="2">
    <source>
        <dbReference type="ARBA" id="ARBA00022630"/>
    </source>
</evidence>
<evidence type="ECO:0000256" key="5">
    <source>
        <dbReference type="ARBA" id="ARBA00023002"/>
    </source>
</evidence>
<keyword evidence="4" id="KW-0521">NADP</keyword>
<dbReference type="PANTHER" id="PTHR23023">
    <property type="entry name" value="DIMETHYLANILINE MONOOXYGENASE"/>
    <property type="match status" value="1"/>
</dbReference>
<keyword evidence="3" id="KW-0274">FAD</keyword>
<keyword evidence="2" id="KW-0285">Flavoprotein</keyword>
<dbReference type="PIRSF" id="PIRSF000332">
    <property type="entry name" value="FMO"/>
    <property type="match status" value="1"/>
</dbReference>
<organism evidence="6 7">
    <name type="scientific">Trichoderma gamsii</name>
    <dbReference type="NCBI Taxonomy" id="398673"/>
    <lineage>
        <taxon>Eukaryota</taxon>
        <taxon>Fungi</taxon>
        <taxon>Dikarya</taxon>
        <taxon>Ascomycota</taxon>
        <taxon>Pezizomycotina</taxon>
        <taxon>Sordariomycetes</taxon>
        <taxon>Hypocreomycetidae</taxon>
        <taxon>Hypocreales</taxon>
        <taxon>Hypocreaceae</taxon>
        <taxon>Trichoderma</taxon>
    </lineage>
</organism>
<dbReference type="InterPro" id="IPR020946">
    <property type="entry name" value="Flavin_mOase-like"/>
</dbReference>
<evidence type="ECO:0000313" key="6">
    <source>
        <dbReference type="EMBL" id="PON25009.1"/>
    </source>
</evidence>
<dbReference type="PRINTS" id="PR00370">
    <property type="entry name" value="FMOXYGENASE"/>
</dbReference>
<dbReference type="AlphaFoldDB" id="A0A2P4ZL44"/>
<dbReference type="InterPro" id="IPR036188">
    <property type="entry name" value="FAD/NAD-bd_sf"/>
</dbReference>
<evidence type="ECO:0000256" key="1">
    <source>
        <dbReference type="ARBA" id="ARBA00009183"/>
    </source>
</evidence>
<evidence type="ECO:0000313" key="7">
    <source>
        <dbReference type="Proteomes" id="UP000054821"/>
    </source>
</evidence>
<reference evidence="6 7" key="1">
    <citation type="journal article" date="2016" name="Genome Announc.">
        <title>Draft Whole-Genome Sequence of Trichoderma gamsii T6085, a Promising Biocontrol Agent of Fusarium Head Blight on Wheat.</title>
        <authorList>
            <person name="Baroncelli R."/>
            <person name="Zapparata A."/>
            <person name="Piaggeschi G."/>
            <person name="Sarrocco S."/>
            <person name="Vannacci G."/>
        </authorList>
    </citation>
    <scope>NUCLEOTIDE SEQUENCE [LARGE SCALE GENOMIC DNA]</scope>
    <source>
        <strain evidence="6 7">T6085</strain>
    </source>
</reference>
<dbReference type="GO" id="GO:0050661">
    <property type="term" value="F:NADP binding"/>
    <property type="evidence" value="ECO:0007669"/>
    <property type="project" value="InterPro"/>
</dbReference>
<evidence type="ECO:0000256" key="4">
    <source>
        <dbReference type="ARBA" id="ARBA00022857"/>
    </source>
</evidence>
<evidence type="ECO:0000256" key="3">
    <source>
        <dbReference type="ARBA" id="ARBA00022827"/>
    </source>
</evidence>
<sequence>MASSKVERSRVAVCGLGIAGIAAVKNLTEVGFDVTGFEAADAIGGLWHYSEDNRTTCLSNTEALVRRSAFGFSDFPYAPGNPEVRLRPNEIQAFLESYARHFNIVSRFQLNTKVTAVNRIGNKWHLTLTRKEGHQEEQAFDRLVVCTGLFQTPRKPHVEGLDEFEGQILNTQTYKKPDIAKGKRVLIVGLGATATDMARGLAGIAKEIFISHRTGCLVLPFSKGNDVCFPSLRKQHEKANAPGIEQKQMLNSALMKLQDESFDLKPEWGLGNAPSLPQKLPIIGDGFYDLLISGTVTLVPGLKRVHRSHVELTDGKIIEVDTIIFSIGYDRSYSLLGPYDPSRNMPQAWKDSPGSMGRPLPRLYQGIFSLDFPDSLASSTHVGSTLSATMNGDTASMALAQVWLGNSKLPSLEEMTMSADKQNSMAIELANKGGVYDPALVDAREWSLWADKAAGFGIQDRLGYGWKAWWLRFTDPRLYKTLLDGQFVPQVYRLFDEGKRPAWKDAREALFKANEAE</sequence>